<dbReference type="Gene3D" id="1.20.1560.10">
    <property type="entry name" value="ABC transporter type 1, transmembrane domain"/>
    <property type="match status" value="1"/>
</dbReference>
<keyword evidence="5 7" id="KW-1133">Transmembrane helix</keyword>
<dbReference type="PROSITE" id="PS50893">
    <property type="entry name" value="ABC_TRANSPORTER_2"/>
    <property type="match status" value="1"/>
</dbReference>
<dbReference type="InterPro" id="IPR011527">
    <property type="entry name" value="ABC1_TM_dom"/>
</dbReference>
<evidence type="ECO:0000259" key="9">
    <source>
        <dbReference type="PROSITE" id="PS50929"/>
    </source>
</evidence>
<feature type="domain" description="ABC transporter" evidence="8">
    <location>
        <begin position="333"/>
        <end position="571"/>
    </location>
</feature>
<sequence>MLLALKPFSGLLFIKLILEELSQGKDIKVAIVFVLMMAVTNGLLSLLDDAYRKYDEQQIELIKTRLLSEVENLTMNIPYEKFQNTKTLDNHAKVLEIFNPTQAAYMDMRNSILVFKSLISFVLQMIGLTMILISLNWLVAVGLIVACVISIAIDAIAAEKEFKVWDISLVHFGRKVGYLQNISMDKEHAKELRNYSLSNWVTRKMKSITDLTMKEVRGTVKTFSITSMISNSLMLIVKSALYIYILYLAMQGVITLADIVVYFNSISIVITVLISISYCLLLIYKSGLYTSVYFRFLEDHGENLSEARMKEEYITPIEADIGLDPNVPEESFIVFENVWFKYPDQSQYTLKDINITINSNQTTAIVGDNGAGKTTLVKLILRLYTPSKGKILLNGKDINLYAKEEYYKLVTAVFQDFNILNYSLIENITFDRHYSQEAMDKVISDLGMNKMVEQLPDSYDTVLGKMFDESGIELSAGQGQKIAIARALIKESKMLIMDEPTAMLSPIAEYEIYTHLRSLTEGKTAIYISHRMSSCKFCDSIIVLDQGQVAEQGTHHELMELQGIYCDMFQIQAKFYNELQPA</sequence>
<keyword evidence="3" id="KW-0547">Nucleotide-binding</keyword>
<feature type="transmembrane region" description="Helical" evidence="7">
    <location>
        <begin position="223"/>
        <end position="247"/>
    </location>
</feature>
<evidence type="ECO:0000256" key="4">
    <source>
        <dbReference type="ARBA" id="ARBA00022840"/>
    </source>
</evidence>
<feature type="transmembrane region" description="Helical" evidence="7">
    <location>
        <begin position="139"/>
        <end position="158"/>
    </location>
</feature>
<dbReference type="InterPro" id="IPR003593">
    <property type="entry name" value="AAA+_ATPase"/>
</dbReference>
<keyword evidence="2 7" id="KW-0812">Transmembrane</keyword>
<dbReference type="Proteomes" id="UP001519272">
    <property type="component" value="Unassembled WGS sequence"/>
</dbReference>
<dbReference type="SUPFAM" id="SSF90123">
    <property type="entry name" value="ABC transporter transmembrane region"/>
    <property type="match status" value="1"/>
</dbReference>
<dbReference type="Gene3D" id="3.40.50.300">
    <property type="entry name" value="P-loop containing nucleotide triphosphate hydrolases"/>
    <property type="match status" value="1"/>
</dbReference>
<dbReference type="InterPro" id="IPR039421">
    <property type="entry name" value="Type_1_exporter"/>
</dbReference>
<dbReference type="Pfam" id="PF00005">
    <property type="entry name" value="ABC_tran"/>
    <property type="match status" value="1"/>
</dbReference>
<evidence type="ECO:0000256" key="1">
    <source>
        <dbReference type="ARBA" id="ARBA00004651"/>
    </source>
</evidence>
<evidence type="ECO:0000313" key="10">
    <source>
        <dbReference type="EMBL" id="MBP1906192.1"/>
    </source>
</evidence>
<dbReference type="SMART" id="SM00382">
    <property type="entry name" value="AAA"/>
    <property type="match status" value="1"/>
</dbReference>
<keyword evidence="6 7" id="KW-0472">Membrane</keyword>
<comment type="subcellular location">
    <subcellularLocation>
        <location evidence="1">Cell membrane</location>
        <topology evidence="1">Multi-pass membrane protein</topology>
    </subcellularLocation>
</comment>
<reference evidence="10 11" key="1">
    <citation type="submission" date="2021-03" db="EMBL/GenBank/DDBJ databases">
        <title>Genomic Encyclopedia of Type Strains, Phase IV (KMG-IV): sequencing the most valuable type-strain genomes for metagenomic binning, comparative biology and taxonomic classification.</title>
        <authorList>
            <person name="Goeker M."/>
        </authorList>
    </citation>
    <scope>NUCLEOTIDE SEQUENCE [LARGE SCALE GENOMIC DNA]</scope>
    <source>
        <strain evidence="10 11">DSM 14349</strain>
    </source>
</reference>
<feature type="transmembrane region" description="Helical" evidence="7">
    <location>
        <begin position="27"/>
        <end position="47"/>
    </location>
</feature>
<keyword evidence="4" id="KW-0067">ATP-binding</keyword>
<proteinExistence type="predicted"/>
<dbReference type="InterPro" id="IPR036640">
    <property type="entry name" value="ABC1_TM_sf"/>
</dbReference>
<evidence type="ECO:0000256" key="2">
    <source>
        <dbReference type="ARBA" id="ARBA00022692"/>
    </source>
</evidence>
<evidence type="ECO:0000313" key="11">
    <source>
        <dbReference type="Proteomes" id="UP001519272"/>
    </source>
</evidence>
<gene>
    <name evidence="10" type="ORF">J2Z32_002841</name>
</gene>
<feature type="domain" description="ABC transmembrane type-1" evidence="9">
    <location>
        <begin position="118"/>
        <end position="285"/>
    </location>
</feature>
<name>A0ABS4FUF1_9BACL</name>
<comment type="caution">
    <text evidence="10">The sequence shown here is derived from an EMBL/GenBank/DDBJ whole genome shotgun (WGS) entry which is preliminary data.</text>
</comment>
<dbReference type="PANTHER" id="PTHR43394:SF1">
    <property type="entry name" value="ATP-BINDING CASSETTE SUB-FAMILY B MEMBER 10, MITOCHONDRIAL"/>
    <property type="match status" value="1"/>
</dbReference>
<evidence type="ECO:0000256" key="6">
    <source>
        <dbReference type="ARBA" id="ARBA00023136"/>
    </source>
</evidence>
<dbReference type="PANTHER" id="PTHR43394">
    <property type="entry name" value="ATP-DEPENDENT PERMEASE MDL1, MITOCHONDRIAL"/>
    <property type="match status" value="1"/>
</dbReference>
<organism evidence="10 11">
    <name type="scientific">Paenibacillus turicensis</name>
    <dbReference type="NCBI Taxonomy" id="160487"/>
    <lineage>
        <taxon>Bacteria</taxon>
        <taxon>Bacillati</taxon>
        <taxon>Bacillota</taxon>
        <taxon>Bacilli</taxon>
        <taxon>Bacillales</taxon>
        <taxon>Paenibacillaceae</taxon>
        <taxon>Paenibacillus</taxon>
    </lineage>
</organism>
<keyword evidence="11" id="KW-1185">Reference proteome</keyword>
<feature type="transmembrane region" description="Helical" evidence="7">
    <location>
        <begin position="113"/>
        <end position="133"/>
    </location>
</feature>
<evidence type="ECO:0000259" key="8">
    <source>
        <dbReference type="PROSITE" id="PS50893"/>
    </source>
</evidence>
<evidence type="ECO:0000256" key="5">
    <source>
        <dbReference type="ARBA" id="ARBA00022989"/>
    </source>
</evidence>
<dbReference type="InterPro" id="IPR003439">
    <property type="entry name" value="ABC_transporter-like_ATP-bd"/>
</dbReference>
<dbReference type="PROSITE" id="PS50929">
    <property type="entry name" value="ABC_TM1F"/>
    <property type="match status" value="1"/>
</dbReference>
<dbReference type="InterPro" id="IPR027417">
    <property type="entry name" value="P-loop_NTPase"/>
</dbReference>
<protein>
    <submittedName>
        <fullName evidence="10">ABC-type multidrug transport system fused ATPase/permease subunit</fullName>
    </submittedName>
</protein>
<evidence type="ECO:0000256" key="7">
    <source>
        <dbReference type="SAM" id="Phobius"/>
    </source>
</evidence>
<feature type="transmembrane region" description="Helical" evidence="7">
    <location>
        <begin position="259"/>
        <end position="284"/>
    </location>
</feature>
<dbReference type="SUPFAM" id="SSF52540">
    <property type="entry name" value="P-loop containing nucleoside triphosphate hydrolases"/>
    <property type="match status" value="1"/>
</dbReference>
<dbReference type="EMBL" id="JAGGKG010000013">
    <property type="protein sequence ID" value="MBP1906192.1"/>
    <property type="molecule type" value="Genomic_DNA"/>
</dbReference>
<evidence type="ECO:0000256" key="3">
    <source>
        <dbReference type="ARBA" id="ARBA00022741"/>
    </source>
</evidence>
<accession>A0ABS4FUF1</accession>